<keyword evidence="2" id="KW-1185">Reference proteome</keyword>
<dbReference type="AlphaFoldDB" id="A0A3D9KXG5"/>
<organism evidence="1 2">
    <name type="scientific">Marinoscillum furvescens DSM 4134</name>
    <dbReference type="NCBI Taxonomy" id="1122208"/>
    <lineage>
        <taxon>Bacteria</taxon>
        <taxon>Pseudomonadati</taxon>
        <taxon>Bacteroidota</taxon>
        <taxon>Cytophagia</taxon>
        <taxon>Cytophagales</taxon>
        <taxon>Reichenbachiellaceae</taxon>
        <taxon>Marinoscillum</taxon>
    </lineage>
</organism>
<dbReference type="EMBL" id="QREG01000038">
    <property type="protein sequence ID" value="RED91627.1"/>
    <property type="molecule type" value="Genomic_DNA"/>
</dbReference>
<proteinExistence type="predicted"/>
<evidence type="ECO:0008006" key="3">
    <source>
        <dbReference type="Google" id="ProtNLM"/>
    </source>
</evidence>
<dbReference type="Proteomes" id="UP000256779">
    <property type="component" value="Unassembled WGS sequence"/>
</dbReference>
<sequence>MSNYQKLIERVIPFFEKENFKKKGKTIFFKKDGEKEYYFTLDSLQSGFRARCIYGIYFKKLNSFFCEVLGKRDFHRTVFFDTTNGEIDKAYKRFVLESDQDIEENTQRTIALYKDYAVPFFELNNTYPKILATLRKSKGIPRTNGNPDHTLVTETAMLMDIFLTKLLEEEGYEERVTHYLNLVKEAEQNNMKEHGQGGAFTMYIQVLNESKENIDKADWPKIRASLGL</sequence>
<accession>A0A3D9KXG5</accession>
<gene>
    <name evidence="1" type="ORF">C7460_1382</name>
</gene>
<evidence type="ECO:0000313" key="1">
    <source>
        <dbReference type="EMBL" id="RED91627.1"/>
    </source>
</evidence>
<comment type="caution">
    <text evidence="1">The sequence shown here is derived from an EMBL/GenBank/DDBJ whole genome shotgun (WGS) entry which is preliminary data.</text>
</comment>
<name>A0A3D9KXG5_MARFU</name>
<evidence type="ECO:0000313" key="2">
    <source>
        <dbReference type="Proteomes" id="UP000256779"/>
    </source>
</evidence>
<dbReference type="RefSeq" id="WP_115870483.1">
    <property type="nucleotide sequence ID" value="NZ_QREG01000038.1"/>
</dbReference>
<reference evidence="1 2" key="1">
    <citation type="submission" date="2018-07" db="EMBL/GenBank/DDBJ databases">
        <title>Genomic Encyclopedia of Type Strains, Phase IV (KMG-IV): sequencing the most valuable type-strain genomes for metagenomic binning, comparative biology and taxonomic classification.</title>
        <authorList>
            <person name="Goeker M."/>
        </authorList>
    </citation>
    <scope>NUCLEOTIDE SEQUENCE [LARGE SCALE GENOMIC DNA]</scope>
    <source>
        <strain evidence="1 2">DSM 4134</strain>
    </source>
</reference>
<protein>
    <recommendedName>
        <fullName evidence="3">DUF4304 domain-containing protein</fullName>
    </recommendedName>
</protein>